<name>A0ACB1A8G4_MELEN</name>
<reference evidence="1" key="1">
    <citation type="submission" date="2023-11" db="EMBL/GenBank/DDBJ databases">
        <authorList>
            <person name="Poullet M."/>
        </authorList>
    </citation>
    <scope>NUCLEOTIDE SEQUENCE</scope>
    <source>
        <strain evidence="1">E1834</strain>
    </source>
</reference>
<proteinExistence type="predicted"/>
<sequence length="78" mass="8538">MPIPFGFSHYTLFLCLTPDTADCPLPFDFLPRDSRPALFLLVLSDPSSPRRCCKGTCLQGITSPDGDWGLTTDICNTA</sequence>
<keyword evidence="2" id="KW-1185">Reference proteome</keyword>
<evidence type="ECO:0000313" key="1">
    <source>
        <dbReference type="EMBL" id="CAK5087564.1"/>
    </source>
</evidence>
<protein>
    <submittedName>
        <fullName evidence="1">Uncharacterized protein</fullName>
    </submittedName>
</protein>
<accession>A0ACB1A8G4</accession>
<dbReference type="Proteomes" id="UP001497535">
    <property type="component" value="Unassembled WGS sequence"/>
</dbReference>
<gene>
    <name evidence="1" type="ORF">MENTE1834_LOCUS35171</name>
</gene>
<organism evidence="1 2">
    <name type="scientific">Meloidogyne enterolobii</name>
    <name type="common">Root-knot nematode worm</name>
    <name type="synonym">Meloidogyne mayaguensis</name>
    <dbReference type="NCBI Taxonomy" id="390850"/>
    <lineage>
        <taxon>Eukaryota</taxon>
        <taxon>Metazoa</taxon>
        <taxon>Ecdysozoa</taxon>
        <taxon>Nematoda</taxon>
        <taxon>Chromadorea</taxon>
        <taxon>Rhabditida</taxon>
        <taxon>Tylenchina</taxon>
        <taxon>Tylenchomorpha</taxon>
        <taxon>Tylenchoidea</taxon>
        <taxon>Meloidogynidae</taxon>
        <taxon>Meloidogyninae</taxon>
        <taxon>Meloidogyne</taxon>
    </lineage>
</organism>
<comment type="caution">
    <text evidence="1">The sequence shown here is derived from an EMBL/GenBank/DDBJ whole genome shotgun (WGS) entry which is preliminary data.</text>
</comment>
<evidence type="ECO:0000313" key="2">
    <source>
        <dbReference type="Proteomes" id="UP001497535"/>
    </source>
</evidence>
<dbReference type="EMBL" id="CAVMJV010000066">
    <property type="protein sequence ID" value="CAK5087564.1"/>
    <property type="molecule type" value="Genomic_DNA"/>
</dbReference>